<keyword evidence="1" id="KW-0732">Signal</keyword>
<accession>A0ABT2A001</accession>
<evidence type="ECO:0008006" key="4">
    <source>
        <dbReference type="Google" id="ProtNLM"/>
    </source>
</evidence>
<protein>
    <recommendedName>
        <fullName evidence="4">Transporter</fullName>
    </recommendedName>
</protein>
<dbReference type="InterPro" id="IPR025737">
    <property type="entry name" value="FApF"/>
</dbReference>
<reference evidence="2 3" key="1">
    <citation type="submission" date="2022-08" db="EMBL/GenBank/DDBJ databases">
        <title>Reclassification of Massilia species as members of the genera Telluria, Duganella, Pseudoduganella, Mokoshia gen. nov. and Zemynaea gen. nov. using orthogonal and non-orthogonal genome-based approaches.</title>
        <authorList>
            <person name="Bowman J.P."/>
        </authorList>
    </citation>
    <scope>NUCLEOTIDE SEQUENCE [LARGE SCALE GENOMIC DNA]</scope>
    <source>
        <strain evidence="2 3">JCM 31316</strain>
    </source>
</reference>
<sequence length="319" mass="34114">MKTHSLVLAAAVATLFPALATASCGAAFCTVNTNWTTQSALTAPEPSFDVHYEYIDQDQPMTGGDKVAVGQIPHHHDEVSTVNRNLVATYSRGFGNGWGLAVSAPVFERDHRHVHNHHGEQIGESWTFTELGDVRITGRYQLGSGGDLLNPAEGGVTFGLKLPTGRFTVANDENERAERSLQPGTGTTDLVLGAYYHQRLNASDAAWFAQAQYQHAVNSRDGYKPGAQFGADAGVRKGFGQGFGALLQLNYVHKSADSGSAAEPADSGGHYLYLSPGLSYAINGKLQVYGFVQQPLVRHVTGVQLTADRAFLVGLSGQL</sequence>
<evidence type="ECO:0000313" key="2">
    <source>
        <dbReference type="EMBL" id="MCS0585493.1"/>
    </source>
</evidence>
<feature type="signal peptide" evidence="1">
    <location>
        <begin position="1"/>
        <end position="20"/>
    </location>
</feature>
<dbReference type="EMBL" id="JANUGW010000039">
    <property type="protein sequence ID" value="MCS0585493.1"/>
    <property type="molecule type" value="Genomic_DNA"/>
</dbReference>
<comment type="caution">
    <text evidence="2">The sequence shown here is derived from an EMBL/GenBank/DDBJ whole genome shotgun (WGS) entry which is preliminary data.</text>
</comment>
<dbReference type="RefSeq" id="WP_258820014.1">
    <property type="nucleotide sequence ID" value="NZ_JANUGW010000039.1"/>
</dbReference>
<dbReference type="Proteomes" id="UP001204151">
    <property type="component" value="Unassembled WGS sequence"/>
</dbReference>
<organism evidence="2 3">
    <name type="scientific">Massilia pinisoli</name>
    <dbReference type="NCBI Taxonomy" id="1772194"/>
    <lineage>
        <taxon>Bacteria</taxon>
        <taxon>Pseudomonadati</taxon>
        <taxon>Pseudomonadota</taxon>
        <taxon>Betaproteobacteria</taxon>
        <taxon>Burkholderiales</taxon>
        <taxon>Oxalobacteraceae</taxon>
        <taxon>Telluria group</taxon>
        <taxon>Massilia</taxon>
    </lineage>
</organism>
<evidence type="ECO:0000313" key="3">
    <source>
        <dbReference type="Proteomes" id="UP001204151"/>
    </source>
</evidence>
<evidence type="ECO:0000256" key="1">
    <source>
        <dbReference type="SAM" id="SignalP"/>
    </source>
</evidence>
<gene>
    <name evidence="2" type="ORF">NX784_28325</name>
</gene>
<feature type="chain" id="PRO_5046979227" description="Transporter" evidence="1">
    <location>
        <begin position="21"/>
        <end position="319"/>
    </location>
</feature>
<name>A0ABT2A001_9BURK</name>
<keyword evidence="3" id="KW-1185">Reference proteome</keyword>
<dbReference type="PROSITE" id="PS51257">
    <property type="entry name" value="PROKAR_LIPOPROTEIN"/>
    <property type="match status" value="1"/>
</dbReference>
<dbReference type="SUPFAM" id="SSF56935">
    <property type="entry name" value="Porins"/>
    <property type="match status" value="1"/>
</dbReference>
<dbReference type="Pfam" id="PF13557">
    <property type="entry name" value="Phenol_MetA_deg"/>
    <property type="match status" value="1"/>
</dbReference>
<proteinExistence type="predicted"/>